<dbReference type="GO" id="GO:0005525">
    <property type="term" value="F:GTP binding"/>
    <property type="evidence" value="ECO:0007669"/>
    <property type="project" value="UniProtKB-UniRule"/>
</dbReference>
<dbReference type="GO" id="GO:0046872">
    <property type="term" value="F:metal ion binding"/>
    <property type="evidence" value="ECO:0007669"/>
    <property type="project" value="UniProtKB-KW"/>
</dbReference>
<comment type="similarity">
    <text evidence="2">Belongs to the TRAFAC class YlqF/YawG GTPase family. RsgA subfamily.</text>
</comment>
<keyword evidence="2" id="KW-0479">Metal-binding</keyword>
<comment type="subunit">
    <text evidence="2">Monomer. Associates with 30S ribosomal subunit, binds 16S rRNA.</text>
</comment>
<dbReference type="OrthoDB" id="9809485at2"/>
<evidence type="ECO:0000256" key="2">
    <source>
        <dbReference type="HAMAP-Rule" id="MF_01820"/>
    </source>
</evidence>
<dbReference type="PANTHER" id="PTHR32120:SF10">
    <property type="entry name" value="SMALL RIBOSOMAL SUBUNIT BIOGENESIS GTPASE RSGA"/>
    <property type="match status" value="1"/>
</dbReference>
<gene>
    <name evidence="2 4" type="primary">rsgA</name>
    <name evidence="4" type="ORF">DEH80_16765</name>
</gene>
<comment type="cofactor">
    <cofactor evidence="2">
        <name>Zn(2+)</name>
        <dbReference type="ChEBI" id="CHEBI:29105"/>
    </cofactor>
    <text evidence="2">Binds 1 zinc ion per subunit.</text>
</comment>
<dbReference type="GO" id="GO:0019843">
    <property type="term" value="F:rRNA binding"/>
    <property type="evidence" value="ECO:0007669"/>
    <property type="project" value="UniProtKB-KW"/>
</dbReference>
<dbReference type="PANTHER" id="PTHR32120">
    <property type="entry name" value="SMALL RIBOSOMAL SUBUNIT BIOGENESIS GTPASE RSGA"/>
    <property type="match status" value="1"/>
</dbReference>
<dbReference type="EMBL" id="QEQK01000023">
    <property type="protein sequence ID" value="PWN54561.1"/>
    <property type="molecule type" value="Genomic_DNA"/>
</dbReference>
<sequence>MALAATRAAQLTTTGLESLGWTDAEAAQVAAHAHVARVFAVHRSDIEVRGPQGLDRIDRATAGGLDGVAVGDWLELTDGGGVARILERRNAITRKAAGEHVHRQVLSANVDRLLIVTSCNQEFSLRRLERYLVLACDCDVTPEIVLTKADLTDQVAGYADQAASLLAGVPVHAVDARSAEQVGALVASLRLGETLALIGSSGVGKSTLGNAIGAPNLETGAIRKLDDKGRHTTTVRAMFPLPSGALLIDNPGIRELQLTDCERGISRVFADVLSLAERCQFQDCQHGAEPGCAVREAIADGRLPARRLESLQDLRTEQARNAEILESKRQRARDIGHKYRKLNWSKRAKRGQ</sequence>
<dbReference type="RefSeq" id="WP_109721679.1">
    <property type="nucleotide sequence ID" value="NZ_QEQK01000023.1"/>
</dbReference>
<keyword evidence="2" id="KW-0862">Zinc</keyword>
<reference evidence="4 5" key="1">
    <citation type="submission" date="2018-05" db="EMBL/GenBank/DDBJ databases">
        <title>Abyssibacter profundi OUC007T gen. nov., sp. nov, a marine bacterium isolated from seawater of the Mariana Trench.</title>
        <authorList>
            <person name="Zhou S."/>
        </authorList>
    </citation>
    <scope>NUCLEOTIDE SEQUENCE [LARGE SCALE GENOMIC DNA]</scope>
    <source>
        <strain evidence="4 5">OUC007</strain>
    </source>
</reference>
<keyword evidence="2" id="KW-0342">GTP-binding</keyword>
<evidence type="ECO:0000313" key="4">
    <source>
        <dbReference type="EMBL" id="PWN54561.1"/>
    </source>
</evidence>
<keyword evidence="2" id="KW-0963">Cytoplasm</keyword>
<dbReference type="Gene3D" id="1.10.40.50">
    <property type="entry name" value="Probable gtpase engc, domain 3"/>
    <property type="match status" value="1"/>
</dbReference>
<feature type="binding site" evidence="2">
    <location>
        <position position="284"/>
    </location>
    <ligand>
        <name>Zn(2+)</name>
        <dbReference type="ChEBI" id="CHEBI:29105"/>
    </ligand>
</feature>
<protein>
    <recommendedName>
        <fullName evidence="2">Small ribosomal subunit biogenesis GTPase RsgA</fullName>
        <ecNumber evidence="2">3.6.1.-</ecNumber>
    </recommendedName>
</protein>
<dbReference type="Gene3D" id="3.40.50.300">
    <property type="entry name" value="P-loop containing nucleotide triphosphate hydrolases"/>
    <property type="match status" value="1"/>
</dbReference>
<dbReference type="Pfam" id="PF03193">
    <property type="entry name" value="RsgA_GTPase"/>
    <property type="match status" value="1"/>
</dbReference>
<dbReference type="Proteomes" id="UP000251800">
    <property type="component" value="Unassembled WGS sequence"/>
</dbReference>
<dbReference type="HAMAP" id="MF_01820">
    <property type="entry name" value="GTPase_RsgA"/>
    <property type="match status" value="1"/>
</dbReference>
<evidence type="ECO:0000259" key="3">
    <source>
        <dbReference type="PROSITE" id="PS50936"/>
    </source>
</evidence>
<dbReference type="InterPro" id="IPR004881">
    <property type="entry name" value="Ribosome_biogen_GTPase_RsgA"/>
</dbReference>
<comment type="subcellular location">
    <subcellularLocation>
        <location evidence="2">Cytoplasm</location>
    </subcellularLocation>
</comment>
<keyword evidence="2" id="KW-0547">Nucleotide-binding</keyword>
<dbReference type="GO" id="GO:0042274">
    <property type="term" value="P:ribosomal small subunit biogenesis"/>
    <property type="evidence" value="ECO:0007669"/>
    <property type="project" value="UniProtKB-UniRule"/>
</dbReference>
<feature type="binding site" evidence="2">
    <location>
        <position position="279"/>
    </location>
    <ligand>
        <name>Zn(2+)</name>
        <dbReference type="ChEBI" id="CHEBI:29105"/>
    </ligand>
</feature>
<feature type="binding site" evidence="2">
    <location>
        <begin position="147"/>
        <end position="150"/>
    </location>
    <ligand>
        <name>GTP</name>
        <dbReference type="ChEBI" id="CHEBI:37565"/>
    </ligand>
</feature>
<name>A0A383XPK7_9GAMM</name>
<feature type="domain" description="EngC GTPase" evidence="3">
    <location>
        <begin position="108"/>
        <end position="254"/>
    </location>
</feature>
<feature type="binding site" evidence="2">
    <location>
        <position position="292"/>
    </location>
    <ligand>
        <name>Zn(2+)</name>
        <dbReference type="ChEBI" id="CHEBI:29105"/>
    </ligand>
</feature>
<proteinExistence type="inferred from homology"/>
<dbReference type="SUPFAM" id="SSF52540">
    <property type="entry name" value="P-loop containing nucleoside triphosphate hydrolases"/>
    <property type="match status" value="1"/>
</dbReference>
<keyword evidence="1 2" id="KW-0690">Ribosome biogenesis</keyword>
<comment type="function">
    <text evidence="2">One of several proteins that assist in the late maturation steps of the functional core of the 30S ribosomal subunit. Helps release RbfA from mature subunits. May play a role in the assembly of ribosomal proteins into the subunit. Circularly permuted GTPase that catalyzes slow GTP hydrolysis, GTPase activity is stimulated by the 30S ribosomal subunit.</text>
</comment>
<accession>A0A383XPK7</accession>
<feature type="binding site" evidence="2">
    <location>
        <position position="286"/>
    </location>
    <ligand>
        <name>Zn(2+)</name>
        <dbReference type="ChEBI" id="CHEBI:29105"/>
    </ligand>
</feature>
<evidence type="ECO:0000256" key="1">
    <source>
        <dbReference type="ARBA" id="ARBA00022517"/>
    </source>
</evidence>
<dbReference type="GO" id="GO:0003924">
    <property type="term" value="F:GTPase activity"/>
    <property type="evidence" value="ECO:0007669"/>
    <property type="project" value="UniProtKB-UniRule"/>
</dbReference>
<dbReference type="EC" id="3.6.1.-" evidence="2"/>
<dbReference type="AlphaFoldDB" id="A0A383XPK7"/>
<dbReference type="NCBIfam" id="TIGR00157">
    <property type="entry name" value="ribosome small subunit-dependent GTPase A"/>
    <property type="match status" value="1"/>
</dbReference>
<dbReference type="PROSITE" id="PS50936">
    <property type="entry name" value="ENGC_GTPASE"/>
    <property type="match status" value="1"/>
</dbReference>
<dbReference type="GO" id="GO:0005737">
    <property type="term" value="C:cytoplasm"/>
    <property type="evidence" value="ECO:0007669"/>
    <property type="project" value="UniProtKB-SubCell"/>
</dbReference>
<dbReference type="InterPro" id="IPR027417">
    <property type="entry name" value="P-loop_NTPase"/>
</dbReference>
<keyword evidence="2" id="KW-0699">rRNA-binding</keyword>
<keyword evidence="5" id="KW-1185">Reference proteome</keyword>
<comment type="caution">
    <text evidence="4">The sequence shown here is derived from an EMBL/GenBank/DDBJ whole genome shotgun (WGS) entry which is preliminary data.</text>
</comment>
<evidence type="ECO:0000313" key="5">
    <source>
        <dbReference type="Proteomes" id="UP000251800"/>
    </source>
</evidence>
<dbReference type="CDD" id="cd01854">
    <property type="entry name" value="YjeQ_EngC"/>
    <property type="match status" value="1"/>
</dbReference>
<keyword evidence="2" id="KW-0378">Hydrolase</keyword>
<keyword evidence="2" id="KW-0694">RNA-binding</keyword>
<feature type="binding site" evidence="2">
    <location>
        <begin position="199"/>
        <end position="207"/>
    </location>
    <ligand>
        <name>GTP</name>
        <dbReference type="ChEBI" id="CHEBI:37565"/>
    </ligand>
</feature>
<organism evidence="4 5">
    <name type="scientific">Abyssibacter profundi</name>
    <dbReference type="NCBI Taxonomy" id="2182787"/>
    <lineage>
        <taxon>Bacteria</taxon>
        <taxon>Pseudomonadati</taxon>
        <taxon>Pseudomonadota</taxon>
        <taxon>Gammaproteobacteria</taxon>
        <taxon>Chromatiales</taxon>
        <taxon>Oceanococcaceae</taxon>
        <taxon>Abyssibacter</taxon>
    </lineage>
</organism>
<dbReference type="InterPro" id="IPR010914">
    <property type="entry name" value="RsgA_GTPase_dom"/>
</dbReference>